<evidence type="ECO:0000313" key="3">
    <source>
        <dbReference type="EMBL" id="GCE96669.1"/>
    </source>
</evidence>
<dbReference type="EMBL" id="BIMW01000225">
    <property type="protein sequence ID" value="GCE96669.1"/>
    <property type="molecule type" value="Genomic_DNA"/>
</dbReference>
<feature type="signal peptide" evidence="2">
    <location>
        <begin position="1"/>
        <end position="26"/>
    </location>
</feature>
<dbReference type="Proteomes" id="UP000326169">
    <property type="component" value="Unassembled WGS sequence"/>
</dbReference>
<protein>
    <recommendedName>
        <fullName evidence="5">PsbP C-terminal domain-containing protein</fullName>
    </recommendedName>
</protein>
<keyword evidence="4" id="KW-1185">Reference proteome</keyword>
<evidence type="ECO:0000313" key="4">
    <source>
        <dbReference type="Proteomes" id="UP000326169"/>
    </source>
</evidence>
<evidence type="ECO:0000256" key="1">
    <source>
        <dbReference type="SAM" id="MobiDB-lite"/>
    </source>
</evidence>
<dbReference type="GeneID" id="301685450"/>
<feature type="chain" id="PRO_5047121864" description="PsbP C-terminal domain-containing protein" evidence="2">
    <location>
        <begin position="27"/>
        <end position="206"/>
    </location>
</feature>
<name>A0A5M3TGA3_LIMPL</name>
<reference evidence="3 4" key="1">
    <citation type="journal article" date="2019" name="J Genomics">
        <title>The Draft Genome of a Hydrogen-producing Cyanobacterium, Arthrospira platensis NIES-46.</title>
        <authorList>
            <person name="Suzuki S."/>
            <person name="Yamaguchi H."/>
            <person name="Kawachi M."/>
        </authorList>
    </citation>
    <scope>NUCLEOTIDE SEQUENCE [LARGE SCALE GENOMIC DNA]</scope>
    <source>
        <strain evidence="3 4">NIES-46</strain>
    </source>
</reference>
<evidence type="ECO:0000256" key="2">
    <source>
        <dbReference type="SAM" id="SignalP"/>
    </source>
</evidence>
<sequence length="206" mass="23510">MRDYLKLPTILSLMSLSLIFVTPAQAQQSAPCSNDNQEQPSQARREITNEEYGLRFEIPANYRTELQRDSRSHQRLSIAVRNPTDVEFIDCAIRNRMIGAGPISDVIVSIEPRPRHIRNVRDIFREESESGITGREILESSFTTIAGQDAVIYTVQTIYPYRHQAARLIHPNGQYIIVIRAGNHGEEIDPIDLEVMDIIMSSFRID</sequence>
<feature type="region of interest" description="Disordered" evidence="1">
    <location>
        <begin position="28"/>
        <end position="48"/>
    </location>
</feature>
<keyword evidence="2" id="KW-0732">Signal</keyword>
<proteinExistence type="predicted"/>
<evidence type="ECO:0008006" key="5">
    <source>
        <dbReference type="Google" id="ProtNLM"/>
    </source>
</evidence>
<dbReference type="RefSeq" id="WP_006616534.1">
    <property type="nucleotide sequence ID" value="NZ_BIMW01000225.1"/>
</dbReference>
<organism evidence="3 4">
    <name type="scientific">Limnospira platensis NIES-46</name>
    <dbReference type="NCBI Taxonomy" id="1236695"/>
    <lineage>
        <taxon>Bacteria</taxon>
        <taxon>Bacillati</taxon>
        <taxon>Cyanobacteriota</taxon>
        <taxon>Cyanophyceae</taxon>
        <taxon>Oscillatoriophycideae</taxon>
        <taxon>Oscillatoriales</taxon>
        <taxon>Sirenicapillariaceae</taxon>
        <taxon>Limnospira</taxon>
    </lineage>
</organism>
<feature type="compositionally biased region" description="Polar residues" evidence="1">
    <location>
        <begin position="28"/>
        <end position="42"/>
    </location>
</feature>
<comment type="caution">
    <text evidence="3">The sequence shown here is derived from an EMBL/GenBank/DDBJ whole genome shotgun (WGS) entry which is preliminary data.</text>
</comment>
<gene>
    <name evidence="3" type="ORF">NIES46_47410</name>
</gene>
<accession>A0A5M3TGA3</accession>